<dbReference type="Proteomes" id="UP001082899">
    <property type="component" value="Unassembled WGS sequence"/>
</dbReference>
<reference evidence="2" key="1">
    <citation type="submission" date="2022-11" db="EMBL/GenBank/DDBJ databases">
        <title>Robbsia betulipollinis sp. nov., isolated from pollen of birch (Betula pendula).</title>
        <authorList>
            <person name="Shi H."/>
            <person name="Ambika Manirajan B."/>
            <person name="Ratering S."/>
            <person name="Geissler-Plaum R."/>
            <person name="Schnell S."/>
        </authorList>
    </citation>
    <scope>NUCLEOTIDE SEQUENCE</scope>
    <source>
        <strain evidence="2">Bb-Pol-6</strain>
    </source>
</reference>
<protein>
    <submittedName>
        <fullName evidence="2">Uncharacterized protein</fullName>
    </submittedName>
</protein>
<feature type="compositionally biased region" description="Polar residues" evidence="1">
    <location>
        <begin position="1"/>
        <end position="11"/>
    </location>
</feature>
<feature type="region of interest" description="Disordered" evidence="1">
    <location>
        <begin position="1"/>
        <end position="31"/>
    </location>
</feature>
<proteinExistence type="predicted"/>
<comment type="caution">
    <text evidence="2">The sequence shown here is derived from an EMBL/GenBank/DDBJ whole genome shotgun (WGS) entry which is preliminary data.</text>
</comment>
<evidence type="ECO:0000313" key="2">
    <source>
        <dbReference type="EMBL" id="MCY0385784.1"/>
    </source>
</evidence>
<keyword evidence="3" id="KW-1185">Reference proteome</keyword>
<evidence type="ECO:0000256" key="1">
    <source>
        <dbReference type="SAM" id="MobiDB-lite"/>
    </source>
</evidence>
<sequence>MDQSIKKQLTVKTPPPQNTFTTALPPQTSSSITTYRTTNAFETAIKMTTRFSSLKYYPDNKTYQDKSGHEGSRFWLAAGLRQPSRSDATRRVR</sequence>
<gene>
    <name evidence="2" type="ORF">OVY01_00715</name>
</gene>
<feature type="compositionally biased region" description="Polar residues" evidence="1">
    <location>
        <begin position="18"/>
        <end position="31"/>
    </location>
</feature>
<name>A0ABT3ZGY5_9BURK</name>
<dbReference type="EMBL" id="JAPMXC010000001">
    <property type="protein sequence ID" value="MCY0385784.1"/>
    <property type="molecule type" value="Genomic_DNA"/>
</dbReference>
<accession>A0ABT3ZGY5</accession>
<organism evidence="2 3">
    <name type="scientific">Robbsia betulipollinis</name>
    <dbReference type="NCBI Taxonomy" id="2981849"/>
    <lineage>
        <taxon>Bacteria</taxon>
        <taxon>Pseudomonadati</taxon>
        <taxon>Pseudomonadota</taxon>
        <taxon>Betaproteobacteria</taxon>
        <taxon>Burkholderiales</taxon>
        <taxon>Burkholderiaceae</taxon>
        <taxon>Robbsia</taxon>
    </lineage>
</organism>
<evidence type="ECO:0000313" key="3">
    <source>
        <dbReference type="Proteomes" id="UP001082899"/>
    </source>
</evidence>